<gene>
    <name evidence="2" type="ORF">ACFQQG_13635</name>
</gene>
<sequence>MRENPDEGEELTVIVRVAAQGPDGGVGEVTDEAVEQVIEDIEDTGATVEDSLRFGSLRVRLTQDQIEEVCKVSDIASVETNNTIGLGGDAGEDI</sequence>
<feature type="domain" description="Putative peptidase inhibitor" evidence="1">
    <location>
        <begin position="1"/>
        <end position="85"/>
    </location>
</feature>
<dbReference type="InterPro" id="IPR058957">
    <property type="entry name" value="Peptidase_inhib_put_dom"/>
</dbReference>
<dbReference type="Proteomes" id="UP001596445">
    <property type="component" value="Unassembled WGS sequence"/>
</dbReference>
<accession>A0ABD5W0P0</accession>
<evidence type="ECO:0000313" key="3">
    <source>
        <dbReference type="Proteomes" id="UP001596445"/>
    </source>
</evidence>
<evidence type="ECO:0000313" key="2">
    <source>
        <dbReference type="EMBL" id="MFC7059031.1"/>
    </source>
</evidence>
<evidence type="ECO:0000259" key="1">
    <source>
        <dbReference type="Pfam" id="PF26036"/>
    </source>
</evidence>
<name>A0ABD5W0P0_9EURY</name>
<reference evidence="2 3" key="1">
    <citation type="journal article" date="2019" name="Int. J. Syst. Evol. Microbiol.">
        <title>The Global Catalogue of Microorganisms (GCM) 10K type strain sequencing project: providing services to taxonomists for standard genome sequencing and annotation.</title>
        <authorList>
            <consortium name="The Broad Institute Genomics Platform"/>
            <consortium name="The Broad Institute Genome Sequencing Center for Infectious Disease"/>
            <person name="Wu L."/>
            <person name="Ma J."/>
        </authorList>
    </citation>
    <scope>NUCLEOTIDE SEQUENCE [LARGE SCALE GENOMIC DNA]</scope>
    <source>
        <strain evidence="2 3">JCM 30072</strain>
    </source>
</reference>
<comment type="caution">
    <text evidence="2">The sequence shown here is derived from an EMBL/GenBank/DDBJ whole genome shotgun (WGS) entry which is preliminary data.</text>
</comment>
<dbReference type="GeneID" id="76631108"/>
<proteinExistence type="predicted"/>
<dbReference type="EMBL" id="JBHSZI010000001">
    <property type="protein sequence ID" value="MFC7059031.1"/>
    <property type="molecule type" value="Genomic_DNA"/>
</dbReference>
<organism evidence="2 3">
    <name type="scientific">Halovenus salina</name>
    <dbReference type="NCBI Taxonomy" id="1510225"/>
    <lineage>
        <taxon>Archaea</taxon>
        <taxon>Methanobacteriati</taxon>
        <taxon>Methanobacteriota</taxon>
        <taxon>Stenosarchaea group</taxon>
        <taxon>Halobacteria</taxon>
        <taxon>Halobacteriales</taxon>
        <taxon>Haloarculaceae</taxon>
        <taxon>Halovenus</taxon>
    </lineage>
</organism>
<dbReference type="Pfam" id="PF26036">
    <property type="entry name" value="Peptidase_inhib_put"/>
    <property type="match status" value="1"/>
</dbReference>
<keyword evidence="3" id="KW-1185">Reference proteome</keyword>
<dbReference type="RefSeq" id="WP_267161754.1">
    <property type="nucleotide sequence ID" value="NZ_CP112972.1"/>
</dbReference>
<dbReference type="AlphaFoldDB" id="A0ABD5W0P0"/>
<protein>
    <recommendedName>
        <fullName evidence="1">Putative peptidase inhibitor domain-containing protein</fullName>
    </recommendedName>
</protein>